<dbReference type="PANTHER" id="PTHR43798">
    <property type="entry name" value="MONOACYLGLYCEROL LIPASE"/>
    <property type="match status" value="1"/>
</dbReference>
<feature type="non-terminal residue" evidence="2">
    <location>
        <position position="152"/>
    </location>
</feature>
<gene>
    <name evidence="2" type="ORF">LCGC14_1855000</name>
</gene>
<dbReference type="AlphaFoldDB" id="A0A0F9INT3"/>
<sequence length="152" mass="16958">MDSDSKNGEAYSAISSDGVEIRYEIHGTGEPTLVFVHGWCCDKSYWKEQIPYFSQSYRMVIIDLAGHGESGLNRIDWTMELFGEDVACVVNQLGNAKIVLIGHSMGGPVILEAAVRTRPNVIGIVGVDANFEYSEDTRTQEEKDKFQAEYDQ</sequence>
<dbReference type="PANTHER" id="PTHR43798:SF33">
    <property type="entry name" value="HYDROLASE, PUTATIVE (AFU_ORTHOLOGUE AFUA_2G14860)-RELATED"/>
    <property type="match status" value="1"/>
</dbReference>
<dbReference type="InterPro" id="IPR000073">
    <property type="entry name" value="AB_hydrolase_1"/>
</dbReference>
<organism evidence="2">
    <name type="scientific">marine sediment metagenome</name>
    <dbReference type="NCBI Taxonomy" id="412755"/>
    <lineage>
        <taxon>unclassified sequences</taxon>
        <taxon>metagenomes</taxon>
        <taxon>ecological metagenomes</taxon>
    </lineage>
</organism>
<reference evidence="2" key="1">
    <citation type="journal article" date="2015" name="Nature">
        <title>Complex archaea that bridge the gap between prokaryotes and eukaryotes.</title>
        <authorList>
            <person name="Spang A."/>
            <person name="Saw J.H."/>
            <person name="Jorgensen S.L."/>
            <person name="Zaremba-Niedzwiedzka K."/>
            <person name="Martijn J."/>
            <person name="Lind A.E."/>
            <person name="van Eijk R."/>
            <person name="Schleper C."/>
            <person name="Guy L."/>
            <person name="Ettema T.J."/>
        </authorList>
    </citation>
    <scope>NUCLEOTIDE SEQUENCE</scope>
</reference>
<dbReference type="GO" id="GO:0016020">
    <property type="term" value="C:membrane"/>
    <property type="evidence" value="ECO:0007669"/>
    <property type="project" value="TreeGrafter"/>
</dbReference>
<accession>A0A0F9INT3</accession>
<dbReference type="EMBL" id="LAZR01018685">
    <property type="protein sequence ID" value="KKL95395.1"/>
    <property type="molecule type" value="Genomic_DNA"/>
</dbReference>
<dbReference type="Pfam" id="PF00561">
    <property type="entry name" value="Abhydrolase_1"/>
    <property type="match status" value="1"/>
</dbReference>
<dbReference type="InterPro" id="IPR050266">
    <property type="entry name" value="AB_hydrolase_sf"/>
</dbReference>
<dbReference type="Gene3D" id="3.40.50.1820">
    <property type="entry name" value="alpha/beta hydrolase"/>
    <property type="match status" value="1"/>
</dbReference>
<name>A0A0F9INT3_9ZZZZ</name>
<feature type="domain" description="AB hydrolase-1" evidence="1">
    <location>
        <begin position="31"/>
        <end position="143"/>
    </location>
</feature>
<evidence type="ECO:0000259" key="1">
    <source>
        <dbReference type="Pfam" id="PF00561"/>
    </source>
</evidence>
<dbReference type="SUPFAM" id="SSF53474">
    <property type="entry name" value="alpha/beta-Hydrolases"/>
    <property type="match status" value="1"/>
</dbReference>
<comment type="caution">
    <text evidence="2">The sequence shown here is derived from an EMBL/GenBank/DDBJ whole genome shotgun (WGS) entry which is preliminary data.</text>
</comment>
<protein>
    <recommendedName>
        <fullName evidence="1">AB hydrolase-1 domain-containing protein</fullName>
    </recommendedName>
</protein>
<proteinExistence type="predicted"/>
<evidence type="ECO:0000313" key="2">
    <source>
        <dbReference type="EMBL" id="KKL95395.1"/>
    </source>
</evidence>
<dbReference type="InterPro" id="IPR029058">
    <property type="entry name" value="AB_hydrolase_fold"/>
</dbReference>